<gene>
    <name evidence="7" type="ORF">MATL_G00188050</name>
</gene>
<evidence type="ECO:0000313" key="7">
    <source>
        <dbReference type="EMBL" id="KAG7462749.1"/>
    </source>
</evidence>
<evidence type="ECO:0000256" key="3">
    <source>
        <dbReference type="ARBA" id="ARBA00022989"/>
    </source>
</evidence>
<keyword evidence="3 6" id="KW-1133">Transmembrane helix</keyword>
<accession>A0A9D3T5M4</accession>
<evidence type="ECO:0000256" key="4">
    <source>
        <dbReference type="ARBA" id="ARBA00023136"/>
    </source>
</evidence>
<dbReference type="InterPro" id="IPR028110">
    <property type="entry name" value="TMEM254"/>
</dbReference>
<comment type="caution">
    <text evidence="7">The sequence shown here is derived from an EMBL/GenBank/DDBJ whole genome shotgun (WGS) entry which is preliminary data.</text>
</comment>
<evidence type="ECO:0000256" key="6">
    <source>
        <dbReference type="SAM" id="Phobius"/>
    </source>
</evidence>
<dbReference type="AlphaFoldDB" id="A0A9D3T5M4"/>
<comment type="subcellular location">
    <subcellularLocation>
        <location evidence="1">Membrane</location>
        <topology evidence="1">Multi-pass membrane protein</topology>
    </subcellularLocation>
</comment>
<evidence type="ECO:0000313" key="8">
    <source>
        <dbReference type="Proteomes" id="UP001046870"/>
    </source>
</evidence>
<dbReference type="EMBL" id="JAFDVH010000016">
    <property type="protein sequence ID" value="KAG7462749.1"/>
    <property type="molecule type" value="Genomic_DNA"/>
</dbReference>
<keyword evidence="8" id="KW-1185">Reference proteome</keyword>
<dbReference type="Pfam" id="PF14934">
    <property type="entry name" value="TMEM254"/>
    <property type="match status" value="1"/>
</dbReference>
<dbReference type="PANTHER" id="PTHR34104:SF3">
    <property type="entry name" value="TRANSMEMBRANE PROTEIN 254"/>
    <property type="match status" value="1"/>
</dbReference>
<feature type="transmembrane region" description="Helical" evidence="6">
    <location>
        <begin position="95"/>
        <end position="113"/>
    </location>
</feature>
<dbReference type="GO" id="GO:0016020">
    <property type="term" value="C:membrane"/>
    <property type="evidence" value="ECO:0007669"/>
    <property type="project" value="UniProtKB-SubCell"/>
</dbReference>
<keyword evidence="2 6" id="KW-0812">Transmembrane</keyword>
<keyword evidence="4 6" id="KW-0472">Membrane</keyword>
<evidence type="ECO:0000256" key="1">
    <source>
        <dbReference type="ARBA" id="ARBA00004141"/>
    </source>
</evidence>
<sequence>MARSDGCAYFRRASLFWIVTVTLSMGYYTWVVFWPNQLPYERLGPLGSLSKYLVGNHYPVMYYGWWLAWAVHLAEALYSLKVCSNKGVDNMTARGLWFLQTFLFGYASLNLLLRYRPDPRPKRH</sequence>
<evidence type="ECO:0000256" key="2">
    <source>
        <dbReference type="ARBA" id="ARBA00022692"/>
    </source>
</evidence>
<reference evidence="7" key="1">
    <citation type="submission" date="2021-01" db="EMBL/GenBank/DDBJ databases">
        <authorList>
            <person name="Zahm M."/>
            <person name="Roques C."/>
            <person name="Cabau C."/>
            <person name="Klopp C."/>
            <person name="Donnadieu C."/>
            <person name="Jouanno E."/>
            <person name="Lampietro C."/>
            <person name="Louis A."/>
            <person name="Herpin A."/>
            <person name="Echchiki A."/>
            <person name="Berthelot C."/>
            <person name="Parey E."/>
            <person name="Roest-Crollius H."/>
            <person name="Braasch I."/>
            <person name="Postlethwait J."/>
            <person name="Bobe J."/>
            <person name="Montfort J."/>
            <person name="Bouchez O."/>
            <person name="Begum T."/>
            <person name="Mejri S."/>
            <person name="Adams A."/>
            <person name="Chen W.-J."/>
            <person name="Guiguen Y."/>
        </authorList>
    </citation>
    <scope>NUCLEOTIDE SEQUENCE</scope>
    <source>
        <strain evidence="7">YG-15Mar2019-1</strain>
        <tissue evidence="7">Brain</tissue>
    </source>
</reference>
<protein>
    <recommendedName>
        <fullName evidence="5">Transmembrane protein 254</fullName>
    </recommendedName>
</protein>
<organism evidence="7 8">
    <name type="scientific">Megalops atlanticus</name>
    <name type="common">Tarpon</name>
    <name type="synonym">Clupea gigantea</name>
    <dbReference type="NCBI Taxonomy" id="7932"/>
    <lineage>
        <taxon>Eukaryota</taxon>
        <taxon>Metazoa</taxon>
        <taxon>Chordata</taxon>
        <taxon>Craniata</taxon>
        <taxon>Vertebrata</taxon>
        <taxon>Euteleostomi</taxon>
        <taxon>Actinopterygii</taxon>
        <taxon>Neopterygii</taxon>
        <taxon>Teleostei</taxon>
        <taxon>Elopiformes</taxon>
        <taxon>Megalopidae</taxon>
        <taxon>Megalops</taxon>
    </lineage>
</organism>
<name>A0A9D3T5M4_MEGAT</name>
<dbReference type="Proteomes" id="UP001046870">
    <property type="component" value="Chromosome 16"/>
</dbReference>
<dbReference type="PANTHER" id="PTHR34104">
    <property type="entry name" value="TRANSMEMBRANE PROTEIN 254"/>
    <property type="match status" value="1"/>
</dbReference>
<evidence type="ECO:0000256" key="5">
    <source>
        <dbReference type="ARBA" id="ARBA00034834"/>
    </source>
</evidence>
<feature type="transmembrane region" description="Helical" evidence="6">
    <location>
        <begin position="12"/>
        <end position="33"/>
    </location>
</feature>
<dbReference type="OrthoDB" id="9984821at2759"/>
<proteinExistence type="predicted"/>